<comment type="caution">
    <text evidence="1">The sequence shown here is derived from an EMBL/GenBank/DDBJ whole genome shotgun (WGS) entry which is preliminary data.</text>
</comment>
<reference evidence="1" key="1">
    <citation type="journal article" date="2012" name="J. Bacteriol.">
        <title>Genome sequences of type strains of seven species of the marine bacterium Pseudoalteromonas.</title>
        <authorList>
            <person name="Xie B.B."/>
            <person name="Shu Y.L."/>
            <person name="Qin Q.L."/>
            <person name="Rong J.C."/>
            <person name="Zhang X.Y."/>
            <person name="Chen X.L."/>
            <person name="Shi M."/>
            <person name="He H.L."/>
            <person name="Zhou B.C."/>
            <person name="Zhang Y.Z."/>
        </authorList>
    </citation>
    <scope>NUCLEOTIDE SEQUENCE</scope>
    <source>
        <strain evidence="1">DSM 8771</strain>
    </source>
</reference>
<sequence>MTILKKSAYIYPVKTDRAVIGRTAIVVFYQARLNMTHTKEQREYHL</sequence>
<dbReference type="Proteomes" id="UP000016487">
    <property type="component" value="Unassembled WGS sequence"/>
</dbReference>
<accession>A0AAD4ALD5</accession>
<evidence type="ECO:0000313" key="2">
    <source>
        <dbReference type="Proteomes" id="UP000016487"/>
    </source>
</evidence>
<protein>
    <submittedName>
        <fullName evidence="1">Uncharacterized protein</fullName>
    </submittedName>
</protein>
<reference evidence="1" key="2">
    <citation type="submission" date="2015-03" db="EMBL/GenBank/DDBJ databases">
        <title>Genome sequence of Pseudoalteromonas citrea.</title>
        <authorList>
            <person name="Xie B.-B."/>
            <person name="Rong J.-C."/>
            <person name="Qin Q.-L."/>
            <person name="Zhang Y.-Z."/>
        </authorList>
    </citation>
    <scope>NUCLEOTIDE SEQUENCE</scope>
    <source>
        <strain evidence="1">DSM 8771</strain>
    </source>
</reference>
<dbReference type="EMBL" id="AHBZ03000014">
    <property type="protein sequence ID" value="KAF7774467.1"/>
    <property type="molecule type" value="Genomic_DNA"/>
</dbReference>
<dbReference type="AlphaFoldDB" id="A0AAD4ALD5"/>
<gene>
    <name evidence="1" type="ORF">PCIT_a0916</name>
</gene>
<organism evidence="1 2">
    <name type="scientific">Pseudoalteromonas citrea</name>
    <dbReference type="NCBI Taxonomy" id="43655"/>
    <lineage>
        <taxon>Bacteria</taxon>
        <taxon>Pseudomonadati</taxon>
        <taxon>Pseudomonadota</taxon>
        <taxon>Gammaproteobacteria</taxon>
        <taxon>Alteromonadales</taxon>
        <taxon>Pseudoalteromonadaceae</taxon>
        <taxon>Pseudoalteromonas</taxon>
    </lineage>
</organism>
<proteinExistence type="predicted"/>
<name>A0AAD4ALD5_9GAMM</name>
<evidence type="ECO:0000313" key="1">
    <source>
        <dbReference type="EMBL" id="KAF7774467.1"/>
    </source>
</evidence>